<dbReference type="EMBL" id="JAOQBH010000005">
    <property type="protein sequence ID" value="KAJ4135871.1"/>
    <property type="molecule type" value="Genomic_DNA"/>
</dbReference>
<proteinExistence type="predicted"/>
<accession>A0ABQ8RHW8</accession>
<reference evidence="2" key="1">
    <citation type="submission" date="2022-09" db="EMBL/GenBank/DDBJ databases">
        <title>Fusarium specimens isolated from Avocado Roots.</title>
        <authorList>
            <person name="Stajich J."/>
            <person name="Roper C."/>
            <person name="Heimlech-Rivalta G."/>
        </authorList>
    </citation>
    <scope>NUCLEOTIDE SEQUENCE</scope>
    <source>
        <strain evidence="2">CF00095</strain>
    </source>
</reference>
<dbReference type="Proteomes" id="UP001152024">
    <property type="component" value="Unassembled WGS sequence"/>
</dbReference>
<comment type="caution">
    <text evidence="2">The sequence shown here is derived from an EMBL/GenBank/DDBJ whole genome shotgun (WGS) entry which is preliminary data.</text>
</comment>
<feature type="region of interest" description="Disordered" evidence="1">
    <location>
        <begin position="1"/>
        <end position="21"/>
    </location>
</feature>
<evidence type="ECO:0000313" key="3">
    <source>
        <dbReference type="Proteomes" id="UP001152024"/>
    </source>
</evidence>
<organism evidence="2 3">
    <name type="scientific">Fusarium equiseti</name>
    <name type="common">Fusarium scirpi</name>
    <dbReference type="NCBI Taxonomy" id="61235"/>
    <lineage>
        <taxon>Eukaryota</taxon>
        <taxon>Fungi</taxon>
        <taxon>Dikarya</taxon>
        <taxon>Ascomycota</taxon>
        <taxon>Pezizomycotina</taxon>
        <taxon>Sordariomycetes</taxon>
        <taxon>Hypocreomycetidae</taxon>
        <taxon>Hypocreales</taxon>
        <taxon>Nectriaceae</taxon>
        <taxon>Fusarium</taxon>
        <taxon>Fusarium incarnatum-equiseti species complex</taxon>
    </lineage>
</organism>
<evidence type="ECO:0000313" key="2">
    <source>
        <dbReference type="EMBL" id="KAJ4135871.1"/>
    </source>
</evidence>
<evidence type="ECO:0000256" key="1">
    <source>
        <dbReference type="SAM" id="MobiDB-lite"/>
    </source>
</evidence>
<sequence>MSSTASGYAGINEPYRPDAQLATTSTPGQLIQLLESKLAQGSNVGISLSNDEAEELIGALRSSKDASDRLPEVEQELVGARKAVQELRELRFLGKYADYAGKVANDMHLVNRDWPRQIMTAEKYVKRSLKPEGKDLGHTLRLTASSMNPPLSEKVLRCAVGAYSRRCYLSHSEAVYYEQSDHIGTQADKDLIDLPTLIPEERKSSLVE</sequence>
<protein>
    <submittedName>
        <fullName evidence="2">Uncharacterized protein</fullName>
    </submittedName>
</protein>
<keyword evidence="3" id="KW-1185">Reference proteome</keyword>
<name>A0ABQ8RHW8_FUSEQ</name>
<gene>
    <name evidence="2" type="ORF">NW768_003473</name>
</gene>